<sequence>MHRTRSGDEGVANGRAVSCDWLRWKSSSSLAYSPKATRTKDTPDILHGLPEPLPGTGISEEHGWARKLYKMPACVITSAVLDSSRSFCLVALGPGRNSVGPNTIARLSRRYDLRIPVTEWMSTSFSSCSASYAFVSNDFFSLATSDADPDTR</sequence>
<proteinExistence type="predicted"/>
<evidence type="ECO:0000313" key="1">
    <source>
        <dbReference type="EnsemblMetazoa" id="ACOM036174-PA.1"/>
    </source>
</evidence>
<reference evidence="1" key="1">
    <citation type="submission" date="2022-08" db="UniProtKB">
        <authorList>
            <consortium name="EnsemblMetazoa"/>
        </authorList>
    </citation>
    <scope>IDENTIFICATION</scope>
</reference>
<name>A0A8W7PR06_ANOCL</name>
<dbReference type="AlphaFoldDB" id="A0A8W7PR06"/>
<dbReference type="Proteomes" id="UP000075882">
    <property type="component" value="Unassembled WGS sequence"/>
</dbReference>
<organism evidence="1">
    <name type="scientific">Anopheles coluzzii</name>
    <name type="common">African malaria mosquito</name>
    <dbReference type="NCBI Taxonomy" id="1518534"/>
    <lineage>
        <taxon>Eukaryota</taxon>
        <taxon>Metazoa</taxon>
        <taxon>Ecdysozoa</taxon>
        <taxon>Arthropoda</taxon>
        <taxon>Hexapoda</taxon>
        <taxon>Insecta</taxon>
        <taxon>Pterygota</taxon>
        <taxon>Neoptera</taxon>
        <taxon>Endopterygota</taxon>
        <taxon>Diptera</taxon>
        <taxon>Nematocera</taxon>
        <taxon>Culicoidea</taxon>
        <taxon>Culicidae</taxon>
        <taxon>Anophelinae</taxon>
        <taxon>Anopheles</taxon>
    </lineage>
</organism>
<protein>
    <submittedName>
        <fullName evidence="1">Uncharacterized protein</fullName>
    </submittedName>
</protein>
<accession>A0A8W7PR06</accession>
<dbReference type="EnsemblMetazoa" id="ACOM036174-RA">
    <property type="protein sequence ID" value="ACOM036174-PA.1"/>
    <property type="gene ID" value="ACOM036174"/>
</dbReference>